<dbReference type="Pfam" id="PF04909">
    <property type="entry name" value="Amidohydro_2"/>
    <property type="match status" value="1"/>
</dbReference>
<sequence>MMGRRMDKKIDIHLHLSERVIPEGLGMKISSGAEMLPHLDALGIGMGIVMSSGEKQAVFGSNASCRKIAEQYPDRYAWMCMLDETEPETVYERLKKYRSEGAVGVGELTVNHRLDHPFLEAVFQAAEALGLPVLFHMSPEEGFQYGVVDEPGLPLLERTLQKYPDLILIGHSQPFWHEISGDAGASREDRYEWGKGPVTPGGRLGQLFEAYPNLYGDLSANSGGCAVMRDEAFGLAFLETWKDRLMFGTDMVNVDMEFPLGSWLDQKAAEGALSPAAYQAVVSGNAERIFRLCGNRDRESEGRSAAAEAEEPSGKIIEEKTMKGDQGWRK</sequence>
<dbReference type="PANTHER" id="PTHR21240">
    <property type="entry name" value="2-AMINO-3-CARBOXYLMUCONATE-6-SEMIALDEHYDE DECARBOXYLASE"/>
    <property type="match status" value="1"/>
</dbReference>
<dbReference type="InterPro" id="IPR032466">
    <property type="entry name" value="Metal_Hydrolase"/>
</dbReference>
<dbReference type="EMBL" id="WNME01000019">
    <property type="protein sequence ID" value="MUB65912.1"/>
    <property type="molecule type" value="Genomic_DNA"/>
</dbReference>
<organism evidence="4 5">
    <name type="scientific">Hungatella hathewayi</name>
    <dbReference type="NCBI Taxonomy" id="154046"/>
    <lineage>
        <taxon>Bacteria</taxon>
        <taxon>Bacillati</taxon>
        <taxon>Bacillota</taxon>
        <taxon>Clostridia</taxon>
        <taxon>Lachnospirales</taxon>
        <taxon>Lachnospiraceae</taxon>
        <taxon>Hungatella</taxon>
    </lineage>
</organism>
<dbReference type="Proteomes" id="UP000434223">
    <property type="component" value="Unassembled WGS sequence"/>
</dbReference>
<evidence type="ECO:0000313" key="4">
    <source>
        <dbReference type="EMBL" id="MUB65912.1"/>
    </source>
</evidence>
<evidence type="ECO:0000313" key="5">
    <source>
        <dbReference type="Proteomes" id="UP000434223"/>
    </source>
</evidence>
<evidence type="ECO:0000256" key="2">
    <source>
        <dbReference type="SAM" id="MobiDB-lite"/>
    </source>
</evidence>
<accession>A0AAW9WQM5</accession>
<reference evidence="4 5" key="1">
    <citation type="submission" date="2019-09" db="EMBL/GenBank/DDBJ databases">
        <title>Draft genome sequencing of Hungatella hathewayi 123Y-2.</title>
        <authorList>
            <person name="Lv Q."/>
            <person name="Li S."/>
        </authorList>
    </citation>
    <scope>NUCLEOTIDE SEQUENCE [LARGE SCALE GENOMIC DNA]</scope>
    <source>
        <strain evidence="4 5">123Y-2</strain>
    </source>
</reference>
<dbReference type="SUPFAM" id="SSF51556">
    <property type="entry name" value="Metallo-dependent hydrolases"/>
    <property type="match status" value="1"/>
</dbReference>
<dbReference type="GO" id="GO:0016787">
    <property type="term" value="F:hydrolase activity"/>
    <property type="evidence" value="ECO:0007669"/>
    <property type="project" value="InterPro"/>
</dbReference>
<dbReference type="GO" id="GO:0016831">
    <property type="term" value="F:carboxy-lyase activity"/>
    <property type="evidence" value="ECO:0007669"/>
    <property type="project" value="InterPro"/>
</dbReference>
<proteinExistence type="predicted"/>
<evidence type="ECO:0000256" key="1">
    <source>
        <dbReference type="ARBA" id="ARBA00023239"/>
    </source>
</evidence>
<gene>
    <name evidence="4" type="ORF">GNE07_23080</name>
</gene>
<dbReference type="Gene3D" id="3.20.20.140">
    <property type="entry name" value="Metal-dependent hydrolases"/>
    <property type="match status" value="1"/>
</dbReference>
<keyword evidence="1" id="KW-0456">Lyase</keyword>
<comment type="caution">
    <text evidence="4">The sequence shown here is derived from an EMBL/GenBank/DDBJ whole genome shotgun (WGS) entry which is preliminary data.</text>
</comment>
<evidence type="ECO:0000259" key="3">
    <source>
        <dbReference type="Pfam" id="PF04909"/>
    </source>
</evidence>
<dbReference type="InterPro" id="IPR032465">
    <property type="entry name" value="ACMSD"/>
</dbReference>
<feature type="region of interest" description="Disordered" evidence="2">
    <location>
        <begin position="297"/>
        <end position="330"/>
    </location>
</feature>
<dbReference type="InterPro" id="IPR006680">
    <property type="entry name" value="Amidohydro-rel"/>
</dbReference>
<dbReference type="AlphaFoldDB" id="A0AAW9WQM5"/>
<protein>
    <submittedName>
        <fullName evidence="4">Amidohydrolase family protein</fullName>
    </submittedName>
</protein>
<name>A0AAW9WQM5_9FIRM</name>
<feature type="compositionally biased region" description="Basic and acidic residues" evidence="2">
    <location>
        <begin position="312"/>
        <end position="330"/>
    </location>
</feature>
<feature type="domain" description="Amidohydrolase-related" evidence="3">
    <location>
        <begin position="10"/>
        <end position="292"/>
    </location>
</feature>